<dbReference type="Proteomes" id="UP000074119">
    <property type="component" value="Chromosome"/>
</dbReference>
<feature type="transmembrane region" description="Helical" evidence="6">
    <location>
        <begin position="180"/>
        <end position="199"/>
    </location>
</feature>
<evidence type="ECO:0000256" key="5">
    <source>
        <dbReference type="ARBA" id="ARBA00023136"/>
    </source>
</evidence>
<dbReference type="KEGG" id="zal:AZF00_03360"/>
<dbReference type="InterPro" id="IPR037272">
    <property type="entry name" value="SNS_sf"/>
</dbReference>
<dbReference type="Pfam" id="PF00209">
    <property type="entry name" value="SNF"/>
    <property type="match status" value="2"/>
</dbReference>
<evidence type="ECO:0000313" key="7">
    <source>
        <dbReference type="EMBL" id="AMO67397.1"/>
    </source>
</evidence>
<dbReference type="InterPro" id="IPR000175">
    <property type="entry name" value="Na/ntran_symport"/>
</dbReference>
<feature type="transmembrane region" description="Helical" evidence="6">
    <location>
        <begin position="315"/>
        <end position="332"/>
    </location>
</feature>
<evidence type="ECO:0000256" key="2">
    <source>
        <dbReference type="ARBA" id="ARBA00022448"/>
    </source>
</evidence>
<gene>
    <name evidence="7" type="ORF">AZF00_03360</name>
</gene>
<feature type="transmembrane region" description="Helical" evidence="6">
    <location>
        <begin position="428"/>
        <end position="452"/>
    </location>
</feature>
<comment type="subcellular location">
    <subcellularLocation>
        <location evidence="1">Membrane</location>
        <topology evidence="1">Multi-pass membrane protein</topology>
    </subcellularLocation>
</comment>
<organism evidence="7 8">
    <name type="scientific">Zhongshania aliphaticivorans</name>
    <dbReference type="NCBI Taxonomy" id="1470434"/>
    <lineage>
        <taxon>Bacteria</taxon>
        <taxon>Pseudomonadati</taxon>
        <taxon>Pseudomonadota</taxon>
        <taxon>Gammaproteobacteria</taxon>
        <taxon>Cellvibrionales</taxon>
        <taxon>Spongiibacteraceae</taxon>
        <taxon>Zhongshania</taxon>
    </lineage>
</organism>
<feature type="transmembrane region" description="Helical" evidence="6">
    <location>
        <begin position="219"/>
        <end position="247"/>
    </location>
</feature>
<dbReference type="PANTHER" id="PTHR42948">
    <property type="entry name" value="TRANSPORTER"/>
    <property type="match status" value="1"/>
</dbReference>
<feature type="transmembrane region" description="Helical" evidence="6">
    <location>
        <begin position="45"/>
        <end position="65"/>
    </location>
</feature>
<dbReference type="SUPFAM" id="SSF161070">
    <property type="entry name" value="SNF-like"/>
    <property type="match status" value="1"/>
</dbReference>
<keyword evidence="4 6" id="KW-1133">Transmembrane helix</keyword>
<keyword evidence="3 6" id="KW-0812">Transmembrane</keyword>
<feature type="transmembrane region" description="Helical" evidence="6">
    <location>
        <begin position="286"/>
        <end position="308"/>
    </location>
</feature>
<feature type="transmembrane region" description="Helical" evidence="6">
    <location>
        <begin position="155"/>
        <end position="173"/>
    </location>
</feature>
<evidence type="ECO:0000313" key="8">
    <source>
        <dbReference type="Proteomes" id="UP000074119"/>
    </source>
</evidence>
<evidence type="ECO:0000256" key="1">
    <source>
        <dbReference type="ARBA" id="ARBA00004141"/>
    </source>
</evidence>
<evidence type="ECO:0008006" key="9">
    <source>
        <dbReference type="Google" id="ProtNLM"/>
    </source>
</evidence>
<accession>A0A127M2F2</accession>
<evidence type="ECO:0000256" key="6">
    <source>
        <dbReference type="SAM" id="Phobius"/>
    </source>
</evidence>
<feature type="transmembrane region" description="Helical" evidence="6">
    <location>
        <begin position="12"/>
        <end position="33"/>
    </location>
</feature>
<dbReference type="EMBL" id="CP014544">
    <property type="protein sequence ID" value="AMO67397.1"/>
    <property type="molecule type" value="Genomic_DNA"/>
</dbReference>
<evidence type="ECO:0000256" key="4">
    <source>
        <dbReference type="ARBA" id="ARBA00022989"/>
    </source>
</evidence>
<keyword evidence="2" id="KW-0813">Transport</keyword>
<dbReference type="PROSITE" id="PS50267">
    <property type="entry name" value="NA_NEUROTRAN_SYMP_3"/>
    <property type="match status" value="1"/>
</dbReference>
<dbReference type="InterPro" id="IPR047218">
    <property type="entry name" value="YocR/YhdH-like"/>
</dbReference>
<name>A0A127M2F2_9GAMM</name>
<dbReference type="AlphaFoldDB" id="A0A127M2F2"/>
<proteinExistence type="predicted"/>
<feature type="transmembrane region" description="Helical" evidence="6">
    <location>
        <begin position="259"/>
        <end position="280"/>
    </location>
</feature>
<dbReference type="PRINTS" id="PR00176">
    <property type="entry name" value="NANEUSMPORT"/>
</dbReference>
<feature type="transmembrane region" description="Helical" evidence="6">
    <location>
        <begin position="386"/>
        <end position="408"/>
    </location>
</feature>
<dbReference type="RefSeq" id="WP_008250465.1">
    <property type="nucleotide sequence ID" value="NZ_CP014544.1"/>
</dbReference>
<reference evidence="7 8" key="1">
    <citation type="submission" date="2015-12" db="EMBL/GenBank/DDBJ databases">
        <authorList>
            <person name="Shamseldin A."/>
            <person name="Moawad H."/>
            <person name="Abd El-Rahim W.M."/>
            <person name="Sadowsky M.J."/>
        </authorList>
    </citation>
    <scope>NUCLEOTIDE SEQUENCE [LARGE SCALE GENOMIC DNA]</scope>
    <source>
        <strain evidence="7 8">SM2</strain>
    </source>
</reference>
<protein>
    <recommendedName>
        <fullName evidence="9">Sodium-dependent transporter</fullName>
    </recommendedName>
</protein>
<dbReference type="GO" id="GO:0016020">
    <property type="term" value="C:membrane"/>
    <property type="evidence" value="ECO:0007669"/>
    <property type="project" value="UniProtKB-SubCell"/>
</dbReference>
<dbReference type="PANTHER" id="PTHR42948:SF1">
    <property type="entry name" value="TRANSPORTER"/>
    <property type="match status" value="1"/>
</dbReference>
<dbReference type="CDD" id="cd10336">
    <property type="entry name" value="SLC6sbd_Tyt1-Like"/>
    <property type="match status" value="1"/>
</dbReference>
<feature type="transmembrane region" description="Helical" evidence="6">
    <location>
        <begin position="96"/>
        <end position="123"/>
    </location>
</feature>
<dbReference type="STRING" id="1470434.AZF00_03360"/>
<keyword evidence="5 6" id="KW-0472">Membrane</keyword>
<evidence type="ECO:0000256" key="3">
    <source>
        <dbReference type="ARBA" id="ARBA00022692"/>
    </source>
</evidence>
<feature type="transmembrane region" description="Helical" evidence="6">
    <location>
        <begin position="344"/>
        <end position="366"/>
    </location>
</feature>
<sequence length="456" mass="49655">MALKKRKIQGIWSSRWTFLAAATGLVVSLGNFWRTPQELGHNGGGAFLIIYLACVLLVMLPIAVAEVRIAVRARGNPIHAVDQLAHYAKASKHWSLVTQIASVTALLLAANGAVVSAWLLVYIGKMATGVMDGASLDVVAGQFTDLLAAPDVMRFWQRLFVLLAIGLSALNVVRGMAGLLRVLLPVLLLALLSIVYYSYALGDFASAVKWVFTLRMDDLSWRGGFFALQHAFYTLCIGTGALMAYGAYFPSGRSITRQLFALVIIDAGVLILAGLAILALVFDQHIVPGSGPALLFISLPFSFGNLVFGDIAGTAFFLLLGILSLTTVVALMEPTVAYLVERWAFWRPLAAVTAGSLILICGDLAISSLAPFSELRWLSRSFMEWVDIVSANVLLPLSAWCFVLFAAWRVPKLVYGVREGWFEGVFFWIWQALLRYIAPPAILLVLVVGLYLRVTA</sequence>